<organism evidence="1">
    <name type="scientific">viral metagenome</name>
    <dbReference type="NCBI Taxonomy" id="1070528"/>
    <lineage>
        <taxon>unclassified sequences</taxon>
        <taxon>metagenomes</taxon>
        <taxon>organismal metagenomes</taxon>
    </lineage>
</organism>
<dbReference type="AlphaFoldDB" id="A0A6C0HZW3"/>
<evidence type="ECO:0000313" key="1">
    <source>
        <dbReference type="EMBL" id="QHT86059.1"/>
    </source>
</evidence>
<accession>A0A6C0HZW3</accession>
<reference evidence="1" key="1">
    <citation type="journal article" date="2020" name="Nature">
        <title>Giant virus diversity and host interactions through global metagenomics.</title>
        <authorList>
            <person name="Schulz F."/>
            <person name="Roux S."/>
            <person name="Paez-Espino D."/>
            <person name="Jungbluth S."/>
            <person name="Walsh D.A."/>
            <person name="Denef V.J."/>
            <person name="McMahon K.D."/>
            <person name="Konstantinidis K.T."/>
            <person name="Eloe-Fadrosh E.A."/>
            <person name="Kyrpides N.C."/>
            <person name="Woyke T."/>
        </authorList>
    </citation>
    <scope>NUCLEOTIDE SEQUENCE</scope>
    <source>
        <strain evidence="1">GVMAG-M-3300023184-184</strain>
    </source>
</reference>
<dbReference type="EMBL" id="MN740057">
    <property type="protein sequence ID" value="QHT86059.1"/>
    <property type="molecule type" value="Genomic_DNA"/>
</dbReference>
<sequence length="129" mass="14688">MFSYFCCLSNIENSIIEHNDIVLDNVPGIEPSVYRPRSSTMILGEDLDEVETIGDSKEEISIVETMIQSMIENVVESYEESISNIDKVSINEKYLFDDTFTYFTTADISNSNIDISNNDIDISNNDMFE</sequence>
<proteinExistence type="predicted"/>
<name>A0A6C0HZW3_9ZZZZ</name>
<protein>
    <submittedName>
        <fullName evidence="1">Uncharacterized protein</fullName>
    </submittedName>
</protein>